<accession>A0A1A2SYG5</accession>
<dbReference type="PROSITE" id="PS50109">
    <property type="entry name" value="HIS_KIN"/>
    <property type="match status" value="1"/>
</dbReference>
<evidence type="ECO:0000256" key="6">
    <source>
        <dbReference type="ARBA" id="ARBA00022679"/>
    </source>
</evidence>
<feature type="domain" description="HAMP" evidence="15">
    <location>
        <begin position="205"/>
        <end position="267"/>
    </location>
</feature>
<dbReference type="CDD" id="cd06225">
    <property type="entry name" value="HAMP"/>
    <property type="match status" value="1"/>
</dbReference>
<keyword evidence="6" id="KW-0808">Transferase</keyword>
<organism evidence="16 17">
    <name type="scientific">Mycobacterium mantenii</name>
    <dbReference type="NCBI Taxonomy" id="560555"/>
    <lineage>
        <taxon>Bacteria</taxon>
        <taxon>Bacillati</taxon>
        <taxon>Actinomycetota</taxon>
        <taxon>Actinomycetes</taxon>
        <taxon>Mycobacteriales</taxon>
        <taxon>Mycobacteriaceae</taxon>
        <taxon>Mycobacterium</taxon>
        <taxon>Mycobacterium avium complex (MAC)</taxon>
    </lineage>
</organism>
<comment type="catalytic activity">
    <reaction evidence="1">
        <text>ATP + protein L-histidine = ADP + protein N-phospho-L-histidine.</text>
        <dbReference type="EC" id="2.7.13.3"/>
    </reaction>
</comment>
<dbReference type="SMART" id="SM00304">
    <property type="entry name" value="HAMP"/>
    <property type="match status" value="1"/>
</dbReference>
<dbReference type="EMBL" id="LZJU01000165">
    <property type="protein sequence ID" value="OBH68802.1"/>
    <property type="molecule type" value="Genomic_DNA"/>
</dbReference>
<dbReference type="EC" id="2.7.13.3" evidence="4"/>
<dbReference type="InterPro" id="IPR036097">
    <property type="entry name" value="HisK_dim/P_sf"/>
</dbReference>
<dbReference type="Proteomes" id="UP000092389">
    <property type="component" value="Unassembled WGS sequence"/>
</dbReference>
<evidence type="ECO:0000256" key="12">
    <source>
        <dbReference type="SAM" id="MobiDB-lite"/>
    </source>
</evidence>
<dbReference type="GO" id="GO:0005509">
    <property type="term" value="F:calcium ion binding"/>
    <property type="evidence" value="ECO:0007669"/>
    <property type="project" value="UniProtKB-ARBA"/>
</dbReference>
<feature type="transmembrane region" description="Helical" evidence="13">
    <location>
        <begin position="20"/>
        <end position="43"/>
    </location>
</feature>
<feature type="transmembrane region" description="Helical" evidence="13">
    <location>
        <begin position="181"/>
        <end position="204"/>
    </location>
</feature>
<dbReference type="PRINTS" id="PR00344">
    <property type="entry name" value="BCTRLSENSOR"/>
</dbReference>
<reference evidence="16 17" key="1">
    <citation type="submission" date="2016-06" db="EMBL/GenBank/DDBJ databases">
        <authorList>
            <person name="Kjaerup R.B."/>
            <person name="Dalgaard T.S."/>
            <person name="Juul-Madsen H.R."/>
        </authorList>
    </citation>
    <scope>NUCLEOTIDE SEQUENCE [LARGE SCALE GENOMIC DNA]</scope>
    <source>
        <strain evidence="16 17">E152</strain>
    </source>
</reference>
<dbReference type="InterPro" id="IPR036890">
    <property type="entry name" value="HATPase_C_sf"/>
</dbReference>
<dbReference type="InterPro" id="IPR050428">
    <property type="entry name" value="TCS_sensor_his_kinase"/>
</dbReference>
<dbReference type="PANTHER" id="PTHR45436:SF5">
    <property type="entry name" value="SENSOR HISTIDINE KINASE TRCS"/>
    <property type="match status" value="1"/>
</dbReference>
<sequence>MSSSRPADTRRVWSLRLRLLVGQIVVLAIVCVGITAATELALLHHLVAQLDGQLAGTSYRSALMYPEPPHSGWRHQHVYPRPGPGPRFLDAPGQPAGMVAAVVSHGNTVDAGYTTSSGDRAELTPAAQLQLSGIAGSRKPVTLDLDGLGRYRVVAAPSRSGGDVIVTGLSMANIDTTLMRMLVIFGIVTVIALVAATTAGVIIIRRALAPLRRVAQTASKVASLPLARGEVELPVRVRESDANPSTEVGQLGAALNQMLDHIAAALSARQASETRVRQFVADASHELRTPLAAIRGYTELTQRMGDDREAVAQAMSRVASETERMTRLVEDLLLLARLDSGRPLEREPVDLSRLAVDAVSDAHVAGPDHQWELDLPEEPVVVTGDAARLHQVLTNLLANARVHTGAGTVVTTRLSTEPAHTVLQVIDNGPGIPAALQSEVFERFARGDSSRSRKGGSTGLGLAIVSAVVRAHNGTITVDSTPGRTEFTVRLPPNGWQPPASNSQGAQDASLN</sequence>
<evidence type="ECO:0000256" key="3">
    <source>
        <dbReference type="ARBA" id="ARBA00004236"/>
    </source>
</evidence>
<dbReference type="InterPro" id="IPR004358">
    <property type="entry name" value="Sig_transdc_His_kin-like_C"/>
</dbReference>
<evidence type="ECO:0000259" key="14">
    <source>
        <dbReference type="PROSITE" id="PS50109"/>
    </source>
</evidence>
<dbReference type="RefSeq" id="WP_067836346.1">
    <property type="nucleotide sequence ID" value="NZ_LZJP01000116.1"/>
</dbReference>
<evidence type="ECO:0000256" key="10">
    <source>
        <dbReference type="ARBA" id="ARBA00023012"/>
    </source>
</evidence>
<evidence type="ECO:0000256" key="1">
    <source>
        <dbReference type="ARBA" id="ARBA00000085"/>
    </source>
</evidence>
<protein>
    <recommendedName>
        <fullName evidence="4">histidine kinase</fullName>
        <ecNumber evidence="4">2.7.13.3</ecNumber>
    </recommendedName>
</protein>
<dbReference type="SUPFAM" id="SSF55874">
    <property type="entry name" value="ATPase domain of HSP90 chaperone/DNA topoisomerase II/histidine kinase"/>
    <property type="match status" value="1"/>
</dbReference>
<keyword evidence="11 13" id="KW-0472">Membrane</keyword>
<dbReference type="InterPro" id="IPR005467">
    <property type="entry name" value="His_kinase_dom"/>
</dbReference>
<feature type="domain" description="Histidine kinase" evidence="14">
    <location>
        <begin position="282"/>
        <end position="495"/>
    </location>
</feature>
<gene>
    <name evidence="16" type="ORF">A5683_07250</name>
</gene>
<proteinExistence type="predicted"/>
<comment type="subcellular location">
    <subcellularLocation>
        <location evidence="3">Cell membrane</location>
    </subcellularLocation>
</comment>
<dbReference type="FunFam" id="1.10.287.130:FF:000001">
    <property type="entry name" value="Two-component sensor histidine kinase"/>
    <property type="match status" value="1"/>
</dbReference>
<evidence type="ECO:0000256" key="9">
    <source>
        <dbReference type="ARBA" id="ARBA00022989"/>
    </source>
</evidence>
<dbReference type="Pfam" id="PF00672">
    <property type="entry name" value="HAMP"/>
    <property type="match status" value="1"/>
</dbReference>
<dbReference type="GO" id="GO:0000155">
    <property type="term" value="F:phosphorelay sensor kinase activity"/>
    <property type="evidence" value="ECO:0007669"/>
    <property type="project" value="InterPro"/>
</dbReference>
<dbReference type="Pfam" id="PF02518">
    <property type="entry name" value="HATPase_c"/>
    <property type="match status" value="1"/>
</dbReference>
<evidence type="ECO:0000256" key="7">
    <source>
        <dbReference type="ARBA" id="ARBA00022692"/>
    </source>
</evidence>
<evidence type="ECO:0000313" key="16">
    <source>
        <dbReference type="EMBL" id="OBH68802.1"/>
    </source>
</evidence>
<evidence type="ECO:0000256" key="13">
    <source>
        <dbReference type="SAM" id="Phobius"/>
    </source>
</evidence>
<evidence type="ECO:0000256" key="2">
    <source>
        <dbReference type="ARBA" id="ARBA00001968"/>
    </source>
</evidence>
<dbReference type="PROSITE" id="PS50885">
    <property type="entry name" value="HAMP"/>
    <property type="match status" value="1"/>
</dbReference>
<keyword evidence="10" id="KW-0902">Two-component regulatory system</keyword>
<evidence type="ECO:0000256" key="11">
    <source>
        <dbReference type="ARBA" id="ARBA00023136"/>
    </source>
</evidence>
<dbReference type="Gene3D" id="3.30.565.10">
    <property type="entry name" value="Histidine kinase-like ATPase, C-terminal domain"/>
    <property type="match status" value="1"/>
</dbReference>
<dbReference type="SUPFAM" id="SSF47384">
    <property type="entry name" value="Homodimeric domain of signal transducing histidine kinase"/>
    <property type="match status" value="1"/>
</dbReference>
<dbReference type="InterPro" id="IPR003661">
    <property type="entry name" value="HisK_dim/P_dom"/>
</dbReference>
<dbReference type="InterPro" id="IPR003660">
    <property type="entry name" value="HAMP_dom"/>
</dbReference>
<dbReference type="GO" id="GO:0005886">
    <property type="term" value="C:plasma membrane"/>
    <property type="evidence" value="ECO:0007669"/>
    <property type="project" value="UniProtKB-SubCell"/>
</dbReference>
<dbReference type="SMART" id="SM00387">
    <property type="entry name" value="HATPase_c"/>
    <property type="match status" value="1"/>
</dbReference>
<keyword evidence="5" id="KW-0597">Phosphoprotein</keyword>
<evidence type="ECO:0000259" key="15">
    <source>
        <dbReference type="PROSITE" id="PS50885"/>
    </source>
</evidence>
<dbReference type="InterPro" id="IPR003594">
    <property type="entry name" value="HATPase_dom"/>
</dbReference>
<dbReference type="SMART" id="SM00388">
    <property type="entry name" value="HisKA"/>
    <property type="match status" value="1"/>
</dbReference>
<evidence type="ECO:0000256" key="4">
    <source>
        <dbReference type="ARBA" id="ARBA00012438"/>
    </source>
</evidence>
<comment type="cofactor">
    <cofactor evidence="2">
        <name>a divalent metal cation</name>
        <dbReference type="ChEBI" id="CHEBI:60240"/>
    </cofactor>
</comment>
<evidence type="ECO:0000256" key="5">
    <source>
        <dbReference type="ARBA" id="ARBA00022553"/>
    </source>
</evidence>
<feature type="region of interest" description="Disordered" evidence="12">
    <location>
        <begin position="490"/>
        <end position="512"/>
    </location>
</feature>
<dbReference type="AlphaFoldDB" id="A0A1A2SYG5"/>
<comment type="caution">
    <text evidence="16">The sequence shown here is derived from an EMBL/GenBank/DDBJ whole genome shotgun (WGS) entry which is preliminary data.</text>
</comment>
<accession>A0A1A2T5Q7</accession>
<keyword evidence="8 16" id="KW-0418">Kinase</keyword>
<dbReference type="CDD" id="cd00075">
    <property type="entry name" value="HATPase"/>
    <property type="match status" value="1"/>
</dbReference>
<evidence type="ECO:0000313" key="17">
    <source>
        <dbReference type="Proteomes" id="UP000092389"/>
    </source>
</evidence>
<keyword evidence="9 13" id="KW-1133">Transmembrane helix</keyword>
<feature type="compositionally biased region" description="Polar residues" evidence="12">
    <location>
        <begin position="499"/>
        <end position="512"/>
    </location>
</feature>
<dbReference type="PANTHER" id="PTHR45436">
    <property type="entry name" value="SENSOR HISTIDINE KINASE YKOH"/>
    <property type="match status" value="1"/>
</dbReference>
<dbReference type="OrthoDB" id="9786919at2"/>
<dbReference type="FunFam" id="3.30.565.10:FF:000006">
    <property type="entry name" value="Sensor histidine kinase WalK"/>
    <property type="match status" value="1"/>
</dbReference>
<dbReference type="Gene3D" id="6.10.340.10">
    <property type="match status" value="1"/>
</dbReference>
<name>A0A1A2SYG5_MYCNT</name>
<evidence type="ECO:0000256" key="8">
    <source>
        <dbReference type="ARBA" id="ARBA00022777"/>
    </source>
</evidence>
<keyword evidence="7 13" id="KW-0812">Transmembrane</keyword>
<dbReference type="Pfam" id="PF00512">
    <property type="entry name" value="HisKA"/>
    <property type="match status" value="1"/>
</dbReference>
<dbReference type="CDD" id="cd00082">
    <property type="entry name" value="HisKA"/>
    <property type="match status" value="1"/>
</dbReference>
<dbReference type="Gene3D" id="1.10.287.130">
    <property type="match status" value="1"/>
</dbReference>